<protein>
    <submittedName>
        <fullName evidence="2">Uncharacterized protein</fullName>
    </submittedName>
</protein>
<proteinExistence type="predicted"/>
<evidence type="ECO:0000313" key="2">
    <source>
        <dbReference type="EMBL" id="KAK3850075.1"/>
    </source>
</evidence>
<evidence type="ECO:0000256" key="1">
    <source>
        <dbReference type="SAM" id="MobiDB-lite"/>
    </source>
</evidence>
<gene>
    <name evidence="2" type="ORF">Pcinc_043194</name>
</gene>
<dbReference type="AlphaFoldDB" id="A0AAE1BJL7"/>
<keyword evidence="3" id="KW-1185">Reference proteome</keyword>
<feature type="region of interest" description="Disordered" evidence="1">
    <location>
        <begin position="25"/>
        <end position="80"/>
    </location>
</feature>
<sequence length="122" mass="14019">MEFSNKERVKVKGRRECMTFKMKTRKSQEIRQVEGGGGGGRRGGKKRQTNMKPERMTNDRAKGKQEVCNEGRGKGKMDERMRKTLLPGPLTKCPQFWRQITPSLEDVKREVKGRRGLDADPP</sequence>
<dbReference type="Proteomes" id="UP001286313">
    <property type="component" value="Unassembled WGS sequence"/>
</dbReference>
<accession>A0AAE1BJL7</accession>
<organism evidence="2 3">
    <name type="scientific">Petrolisthes cinctipes</name>
    <name type="common">Flat porcelain crab</name>
    <dbReference type="NCBI Taxonomy" id="88211"/>
    <lineage>
        <taxon>Eukaryota</taxon>
        <taxon>Metazoa</taxon>
        <taxon>Ecdysozoa</taxon>
        <taxon>Arthropoda</taxon>
        <taxon>Crustacea</taxon>
        <taxon>Multicrustacea</taxon>
        <taxon>Malacostraca</taxon>
        <taxon>Eumalacostraca</taxon>
        <taxon>Eucarida</taxon>
        <taxon>Decapoda</taxon>
        <taxon>Pleocyemata</taxon>
        <taxon>Anomura</taxon>
        <taxon>Galatheoidea</taxon>
        <taxon>Porcellanidae</taxon>
        <taxon>Petrolisthes</taxon>
    </lineage>
</organism>
<reference evidence="2" key="1">
    <citation type="submission" date="2023-10" db="EMBL/GenBank/DDBJ databases">
        <title>Genome assemblies of two species of porcelain crab, Petrolisthes cinctipes and Petrolisthes manimaculis (Anomura: Porcellanidae).</title>
        <authorList>
            <person name="Angst P."/>
        </authorList>
    </citation>
    <scope>NUCLEOTIDE SEQUENCE</scope>
    <source>
        <strain evidence="2">PB745_01</strain>
        <tissue evidence="2">Gill</tissue>
    </source>
</reference>
<name>A0AAE1BJL7_PETCI</name>
<feature type="compositionally biased region" description="Basic and acidic residues" evidence="1">
    <location>
        <begin position="52"/>
        <end position="80"/>
    </location>
</feature>
<evidence type="ECO:0000313" key="3">
    <source>
        <dbReference type="Proteomes" id="UP001286313"/>
    </source>
</evidence>
<comment type="caution">
    <text evidence="2">The sequence shown here is derived from an EMBL/GenBank/DDBJ whole genome shotgun (WGS) entry which is preliminary data.</text>
</comment>
<dbReference type="EMBL" id="JAWQEG010008561">
    <property type="protein sequence ID" value="KAK3850075.1"/>
    <property type="molecule type" value="Genomic_DNA"/>
</dbReference>